<keyword evidence="3" id="KW-1185">Reference proteome</keyword>
<gene>
    <name evidence="2" type="ORF">QR685DRAFT_30765</name>
</gene>
<dbReference type="EMBL" id="JAVLET010000001">
    <property type="protein sequence ID" value="KAL0475008.1"/>
    <property type="molecule type" value="Genomic_DNA"/>
</dbReference>
<dbReference type="Proteomes" id="UP001451303">
    <property type="component" value="Unassembled WGS sequence"/>
</dbReference>
<evidence type="ECO:0000256" key="1">
    <source>
        <dbReference type="SAM" id="MobiDB-lite"/>
    </source>
</evidence>
<name>A0ABR3DT23_NEUIN</name>
<organism evidence="2 3">
    <name type="scientific">Neurospora intermedia</name>
    <dbReference type="NCBI Taxonomy" id="5142"/>
    <lineage>
        <taxon>Eukaryota</taxon>
        <taxon>Fungi</taxon>
        <taxon>Dikarya</taxon>
        <taxon>Ascomycota</taxon>
        <taxon>Pezizomycotina</taxon>
        <taxon>Sordariomycetes</taxon>
        <taxon>Sordariomycetidae</taxon>
        <taxon>Sordariales</taxon>
        <taxon>Sordariaceae</taxon>
        <taxon>Neurospora</taxon>
    </lineage>
</organism>
<evidence type="ECO:0000313" key="2">
    <source>
        <dbReference type="EMBL" id="KAL0475008.1"/>
    </source>
</evidence>
<feature type="compositionally biased region" description="Basic and acidic residues" evidence="1">
    <location>
        <begin position="258"/>
        <end position="267"/>
    </location>
</feature>
<proteinExistence type="predicted"/>
<evidence type="ECO:0000313" key="3">
    <source>
        <dbReference type="Proteomes" id="UP001451303"/>
    </source>
</evidence>
<sequence>MAIAPNYALPSTELIIPDNPFLRAAKLGPAPQPPAHEDSEERPQLRVAALISNHRWKAGIRGPLRPLPPRSEDVQGAYWYHDCPYFKSKTHWVERPLHLRLEPPFVAVVIEPKNHSSTSMNCRSYNNNNNNSGGEIPLELCDLGCGYLAPRDTVLYNSKRVMVETLEGFNLLPGRFDDWFLSCCQCGNWELNLLKEHPSAQDSHVKRKVVGYNCCEHCERPDENKCELCFSLTKYLEVNCWRSGEPVPGSVKWRHERARMERKEGRSRSRGMSTCPAMTAGPLALPSIPVSSAAAGTVLGTVREFVNGEDEAWVE</sequence>
<accession>A0ABR3DT23</accession>
<reference evidence="2 3" key="1">
    <citation type="submission" date="2023-09" db="EMBL/GenBank/DDBJ databases">
        <title>Multi-omics analysis of a traditional fermented food reveals byproduct-associated fungal strains for waste-to-food upcycling.</title>
        <authorList>
            <consortium name="Lawrence Berkeley National Laboratory"/>
            <person name="Rekdal V.M."/>
            <person name="Villalobos-Escobedo J.M."/>
            <person name="Rodriguez-Valeron N."/>
            <person name="Garcia M.O."/>
            <person name="Vasquez D.P."/>
            <person name="Damayanti I."/>
            <person name="Sorensen P.M."/>
            <person name="Baidoo E.E."/>
            <person name="De Carvalho A.C."/>
            <person name="Riley R."/>
            <person name="Lipzen A."/>
            <person name="He G."/>
            <person name="Yan M."/>
            <person name="Haridas S."/>
            <person name="Daum C."/>
            <person name="Yoshinaga Y."/>
            <person name="Ng V."/>
            <person name="Grigoriev I.V."/>
            <person name="Munk R."/>
            <person name="Nuraida L."/>
            <person name="Wijaya C.H."/>
            <person name="Morales P.-C."/>
            <person name="Keasling J.D."/>
        </authorList>
    </citation>
    <scope>NUCLEOTIDE SEQUENCE [LARGE SCALE GENOMIC DNA]</scope>
    <source>
        <strain evidence="2 3">FGSC 2613</strain>
    </source>
</reference>
<feature type="region of interest" description="Disordered" evidence="1">
    <location>
        <begin position="254"/>
        <end position="273"/>
    </location>
</feature>
<protein>
    <submittedName>
        <fullName evidence="2">Uncharacterized protein</fullName>
    </submittedName>
</protein>
<comment type="caution">
    <text evidence="2">The sequence shown here is derived from an EMBL/GenBank/DDBJ whole genome shotgun (WGS) entry which is preliminary data.</text>
</comment>